<evidence type="ECO:0000256" key="1">
    <source>
        <dbReference type="SAM" id="MobiDB-lite"/>
    </source>
</evidence>
<feature type="region of interest" description="Disordered" evidence="1">
    <location>
        <begin position="120"/>
        <end position="146"/>
    </location>
</feature>
<reference evidence="2" key="1">
    <citation type="submission" date="2021-03" db="EMBL/GenBank/DDBJ databases">
        <title>Draft genome sequence of rust myrtle Austropuccinia psidii MF-1, a brazilian biotype.</title>
        <authorList>
            <person name="Quecine M.C."/>
            <person name="Pachon D.M.R."/>
            <person name="Bonatelli M.L."/>
            <person name="Correr F.H."/>
            <person name="Franceschini L.M."/>
            <person name="Leite T.F."/>
            <person name="Margarido G.R.A."/>
            <person name="Almeida C.A."/>
            <person name="Ferrarezi J.A."/>
            <person name="Labate C.A."/>
        </authorList>
    </citation>
    <scope>NUCLEOTIDE SEQUENCE</scope>
    <source>
        <strain evidence="2">MF-1</strain>
    </source>
</reference>
<sequence length="220" mass="24422">MPNCTLLAIKTFHWHIMATGHILPSLALLANSSPHQLPGHLGPLWPLWPTVRGTIRPPLAQIQWGQKGPRGKFISPQSQVGPKPQVGLPEQVLAPNPNLPKLAKNHLRRKIDQGPQVGHFSTHGLWKPPEATSSAPRKDFPSAQGKTFPSSMHPILKDPGVVHIWYNIPLCTIFAQKSNGDIFKTQLCDYNPSFQSTTNFEGGYFSYSVWQFPGSYQKAI</sequence>
<dbReference type="Proteomes" id="UP000765509">
    <property type="component" value="Unassembled WGS sequence"/>
</dbReference>
<proteinExistence type="predicted"/>
<evidence type="ECO:0000313" key="3">
    <source>
        <dbReference type="Proteomes" id="UP000765509"/>
    </source>
</evidence>
<organism evidence="2 3">
    <name type="scientific">Austropuccinia psidii MF-1</name>
    <dbReference type="NCBI Taxonomy" id="1389203"/>
    <lineage>
        <taxon>Eukaryota</taxon>
        <taxon>Fungi</taxon>
        <taxon>Dikarya</taxon>
        <taxon>Basidiomycota</taxon>
        <taxon>Pucciniomycotina</taxon>
        <taxon>Pucciniomycetes</taxon>
        <taxon>Pucciniales</taxon>
        <taxon>Sphaerophragmiaceae</taxon>
        <taxon>Austropuccinia</taxon>
    </lineage>
</organism>
<name>A0A9Q3DY33_9BASI</name>
<dbReference type="AlphaFoldDB" id="A0A9Q3DY33"/>
<dbReference type="EMBL" id="AVOT02021292">
    <property type="protein sequence ID" value="MBW0510033.1"/>
    <property type="molecule type" value="Genomic_DNA"/>
</dbReference>
<keyword evidence="3" id="KW-1185">Reference proteome</keyword>
<gene>
    <name evidence="2" type="ORF">O181_049748</name>
</gene>
<accession>A0A9Q3DY33</accession>
<evidence type="ECO:0000313" key="2">
    <source>
        <dbReference type="EMBL" id="MBW0510033.1"/>
    </source>
</evidence>
<protein>
    <submittedName>
        <fullName evidence="2">Uncharacterized protein</fullName>
    </submittedName>
</protein>
<comment type="caution">
    <text evidence="2">The sequence shown here is derived from an EMBL/GenBank/DDBJ whole genome shotgun (WGS) entry which is preliminary data.</text>
</comment>